<gene>
    <name evidence="11" type="ORF">VC03_05330</name>
</gene>
<evidence type="ECO:0000259" key="7">
    <source>
        <dbReference type="Pfam" id="PF00408"/>
    </source>
</evidence>
<evidence type="ECO:0000259" key="9">
    <source>
        <dbReference type="Pfam" id="PF02879"/>
    </source>
</evidence>
<keyword evidence="6" id="KW-0413">Isomerase</keyword>
<keyword evidence="3" id="KW-0597">Phosphoprotein</keyword>
<sequence>MELNAVKKYWRKYKMIYDEWLNSPYIDEEDKKIMRKMNKDEIDENFCKYISFGTGGIRAKMGLGSNKLNKYIIRLATQGLANYIKKEYTGELSVVIARDCRINSELFQNEAAKVLSSNGIKVYIYDGVRSTPEMTYAIRKLKTNAGIAITASHNTKEYNGYKVYLQDGGQVVPPYVDGIIEEIKKVGLEDVKLDEVKENIFVLDKTIDDCFITDIKKLSIKQGNVNIVYTPLHGTAGIPVTKILKEMGYTVKIVDTQFKPDGNFPTVKSPNPEYKEAFDEALKYVDKDSDILIGNDPDSDRIGVVVPNKGKFVYLTGNEIGMLVLDYILKTRDTSKRNVVATTIVSTPMVDNVKGIRVKKTLTGFKYIGEIIKKSEEDYLFGFEESFGFLYGTTTRDKDGVSATMMVAEMAAYYKNNGSNLIEQLESIRNKYGDYREERINLTIDGEKGKEKIKKIMEEFRKLDIKKIDYLNDDTNLPKSNVLQFDYPDKTRILIRPSGTEPKLKVYIYAIGEEKAKEYKEEIKKIICRV</sequence>
<dbReference type="PRINTS" id="PR00509">
    <property type="entry name" value="PGMPMM"/>
</dbReference>
<name>A0A0E3UU44_9FUSO</name>
<dbReference type="Pfam" id="PF00408">
    <property type="entry name" value="PGM_PMM_IV"/>
    <property type="match status" value="1"/>
</dbReference>
<dbReference type="PANTHER" id="PTHR45745">
    <property type="entry name" value="PHOSPHOMANNOMUTASE 45A"/>
    <property type="match status" value="1"/>
</dbReference>
<dbReference type="PATRIC" id="fig|1069640.6.peg.1057"/>
<comment type="cofactor">
    <cofactor evidence="1">
        <name>Mg(2+)</name>
        <dbReference type="ChEBI" id="CHEBI:18420"/>
    </cofactor>
</comment>
<dbReference type="GO" id="GO:0046872">
    <property type="term" value="F:metal ion binding"/>
    <property type="evidence" value="ECO:0007669"/>
    <property type="project" value="UniProtKB-KW"/>
</dbReference>
<dbReference type="GO" id="GO:0005975">
    <property type="term" value="P:carbohydrate metabolic process"/>
    <property type="evidence" value="ECO:0007669"/>
    <property type="project" value="InterPro"/>
</dbReference>
<dbReference type="HOGENOM" id="CLU_016950_0_0_0"/>
<dbReference type="Gene3D" id="3.40.120.10">
    <property type="entry name" value="Alpha-D-Glucose-1,6-Bisphosphate, subunit A, domain 3"/>
    <property type="match status" value="3"/>
</dbReference>
<evidence type="ECO:0000259" key="8">
    <source>
        <dbReference type="Pfam" id="PF02878"/>
    </source>
</evidence>
<dbReference type="KEGG" id="sns:VC03_05330"/>
<keyword evidence="5" id="KW-0460">Magnesium</keyword>
<keyword evidence="12" id="KW-1185">Reference proteome</keyword>
<comment type="similarity">
    <text evidence="2">Belongs to the phosphohexose mutase family.</text>
</comment>
<feature type="domain" description="Alpha-D-phosphohexomutase alpha/beta/alpha" evidence="8">
    <location>
        <begin position="51"/>
        <end position="186"/>
    </location>
</feature>
<evidence type="ECO:0000256" key="1">
    <source>
        <dbReference type="ARBA" id="ARBA00001946"/>
    </source>
</evidence>
<dbReference type="InterPro" id="IPR005845">
    <property type="entry name" value="A-D-PHexomutase_a/b/a-II"/>
</dbReference>
<proteinExistence type="inferred from homology"/>
<evidence type="ECO:0000259" key="10">
    <source>
        <dbReference type="Pfam" id="PF02880"/>
    </source>
</evidence>
<evidence type="ECO:0000256" key="6">
    <source>
        <dbReference type="ARBA" id="ARBA00023235"/>
    </source>
</evidence>
<dbReference type="PANTHER" id="PTHR45745:SF1">
    <property type="entry name" value="PHOSPHOGLUCOMUTASE 2B-RELATED"/>
    <property type="match status" value="1"/>
</dbReference>
<dbReference type="InterPro" id="IPR036900">
    <property type="entry name" value="A-D-PHexomutase_C_sf"/>
</dbReference>
<dbReference type="InterPro" id="IPR005843">
    <property type="entry name" value="A-D-PHexomutase_C"/>
</dbReference>
<evidence type="ECO:0000256" key="2">
    <source>
        <dbReference type="ARBA" id="ARBA00010231"/>
    </source>
</evidence>
<dbReference type="InterPro" id="IPR005846">
    <property type="entry name" value="A-D-PHexomutase_a/b/a-III"/>
</dbReference>
<evidence type="ECO:0000313" key="11">
    <source>
        <dbReference type="EMBL" id="AKC95899.1"/>
    </source>
</evidence>
<feature type="domain" description="Alpha-D-phosphohexomutase alpha/beta/alpha" evidence="9">
    <location>
        <begin position="214"/>
        <end position="306"/>
    </location>
</feature>
<reference evidence="11 12" key="1">
    <citation type="journal article" date="2012" name="BMC Genomics">
        <title>Genomic sequence analysis and characterization of Sneathia amnii sp. nov.</title>
        <authorList>
            <consortium name="Vaginal Microbiome Consortium (additional members)"/>
            <person name="Harwich M.D.Jr."/>
            <person name="Serrano M.G."/>
            <person name="Fettweis J.M."/>
            <person name="Alves J.M."/>
            <person name="Reimers M.A."/>
            <person name="Buck G.A."/>
            <person name="Jefferson K.K."/>
        </authorList>
    </citation>
    <scope>NUCLEOTIDE SEQUENCE [LARGE SCALE GENOMIC DNA]</scope>
    <source>
        <strain evidence="11 12">SN35</strain>
    </source>
</reference>
<accession>A0A0E3UU44</accession>
<dbReference type="SUPFAM" id="SSF55957">
    <property type="entry name" value="Phosphoglucomutase, C-terminal domain"/>
    <property type="match status" value="1"/>
</dbReference>
<evidence type="ECO:0008006" key="13">
    <source>
        <dbReference type="Google" id="ProtNLM"/>
    </source>
</evidence>
<evidence type="ECO:0000256" key="4">
    <source>
        <dbReference type="ARBA" id="ARBA00022723"/>
    </source>
</evidence>
<dbReference type="GO" id="GO:0008973">
    <property type="term" value="F:phosphopentomutase activity"/>
    <property type="evidence" value="ECO:0007669"/>
    <property type="project" value="TreeGrafter"/>
</dbReference>
<dbReference type="STRING" id="187101.VC03_05330"/>
<organism evidence="11 12">
    <name type="scientific">Sneathia vaginalis</name>
    <dbReference type="NCBI Taxonomy" id="187101"/>
    <lineage>
        <taxon>Bacteria</taxon>
        <taxon>Fusobacteriati</taxon>
        <taxon>Fusobacteriota</taxon>
        <taxon>Fusobacteriia</taxon>
        <taxon>Fusobacteriales</taxon>
        <taxon>Leptotrichiaceae</taxon>
        <taxon>Sneathia</taxon>
    </lineage>
</organism>
<dbReference type="Proteomes" id="UP000033103">
    <property type="component" value="Chromosome"/>
</dbReference>
<dbReference type="Pfam" id="PF02879">
    <property type="entry name" value="PGM_PMM_II"/>
    <property type="match status" value="1"/>
</dbReference>
<dbReference type="CDD" id="cd05799">
    <property type="entry name" value="PGM2"/>
    <property type="match status" value="1"/>
</dbReference>
<keyword evidence="4" id="KW-0479">Metal-binding</keyword>
<dbReference type="SUPFAM" id="SSF53738">
    <property type="entry name" value="Phosphoglucomutase, first 3 domains"/>
    <property type="match status" value="3"/>
</dbReference>
<dbReference type="InterPro" id="IPR005844">
    <property type="entry name" value="A-D-PHexomutase_a/b/a-I"/>
</dbReference>
<dbReference type="InterPro" id="IPR005841">
    <property type="entry name" value="Alpha-D-phosphohexomutase_SF"/>
</dbReference>
<dbReference type="InterPro" id="IPR016055">
    <property type="entry name" value="A-D-PHexomutase_a/b/a-I/II/III"/>
</dbReference>
<dbReference type="AlphaFoldDB" id="A0A0E3UU44"/>
<evidence type="ECO:0000256" key="3">
    <source>
        <dbReference type="ARBA" id="ARBA00022553"/>
    </source>
</evidence>
<dbReference type="Gene3D" id="3.30.310.50">
    <property type="entry name" value="Alpha-D-phosphohexomutase, C-terminal domain"/>
    <property type="match status" value="1"/>
</dbReference>
<dbReference type="Pfam" id="PF02880">
    <property type="entry name" value="PGM_PMM_III"/>
    <property type="match status" value="1"/>
</dbReference>
<feature type="domain" description="Alpha-D-phosphohexomutase C-terminal" evidence="7">
    <location>
        <begin position="459"/>
        <end position="525"/>
    </location>
</feature>
<feature type="domain" description="Alpha-D-phosphohexomutase alpha/beta/alpha" evidence="10">
    <location>
        <begin position="317"/>
        <end position="424"/>
    </location>
</feature>
<dbReference type="EMBL" id="CP011280">
    <property type="protein sequence ID" value="AKC95899.1"/>
    <property type="molecule type" value="Genomic_DNA"/>
</dbReference>
<dbReference type="Pfam" id="PF02878">
    <property type="entry name" value="PGM_PMM_I"/>
    <property type="match status" value="1"/>
</dbReference>
<evidence type="ECO:0000256" key="5">
    <source>
        <dbReference type="ARBA" id="ARBA00022842"/>
    </source>
</evidence>
<evidence type="ECO:0000313" key="12">
    <source>
        <dbReference type="Proteomes" id="UP000033103"/>
    </source>
</evidence>
<protein>
    <recommendedName>
        <fullName evidence="13">Phosphoglucomutase</fullName>
    </recommendedName>
</protein>
<dbReference type="GO" id="GO:0006166">
    <property type="term" value="P:purine ribonucleoside salvage"/>
    <property type="evidence" value="ECO:0007669"/>
    <property type="project" value="TreeGrafter"/>
</dbReference>